<sequence>MFEKLVFIAAICVHPLAASLAVDTTTTENAYAEEVENFRQFIHGSLGELRDVLRDPFEYPNPFSIDSTNPDLAQINGSISNVTYHGMNNLSVCKFNSMYPTTFFSLGFRKRYQSFTGTYSLDGKFYNNGQPLPFGGEGRFTMDLLGIGEFGPMYDYKVDEVTGHVTLGPSATWGGHLSIPANYTFEFEGLFSNSEIPAEFYYPIHHHIFSAVKDRLWERLVVYYIVPELRPLFDKNFEKWSYADILEGNFTPFN</sequence>
<reference evidence="2 3" key="1">
    <citation type="submission" date="2015-12" db="EMBL/GenBank/DDBJ databases">
        <title>The genome of Folsomia candida.</title>
        <authorList>
            <person name="Faddeeva A."/>
            <person name="Derks M.F."/>
            <person name="Anvar Y."/>
            <person name="Smit S."/>
            <person name="Van Straalen N."/>
            <person name="Roelofs D."/>
        </authorList>
    </citation>
    <scope>NUCLEOTIDE SEQUENCE [LARGE SCALE GENOMIC DNA]</scope>
    <source>
        <strain evidence="2 3">VU population</strain>
        <tissue evidence="2">Whole body</tissue>
    </source>
</reference>
<keyword evidence="3" id="KW-1185">Reference proteome</keyword>
<proteinExistence type="predicted"/>
<evidence type="ECO:0000313" key="2">
    <source>
        <dbReference type="EMBL" id="OXA51949.1"/>
    </source>
</evidence>
<comment type="caution">
    <text evidence="2">The sequence shown here is derived from an EMBL/GenBank/DDBJ whole genome shotgun (WGS) entry which is preliminary data.</text>
</comment>
<feature type="signal peptide" evidence="1">
    <location>
        <begin position="1"/>
        <end position="21"/>
    </location>
</feature>
<keyword evidence="1" id="KW-0732">Signal</keyword>
<evidence type="ECO:0000256" key="1">
    <source>
        <dbReference type="SAM" id="SignalP"/>
    </source>
</evidence>
<organism evidence="2 3">
    <name type="scientific">Folsomia candida</name>
    <name type="common">Springtail</name>
    <dbReference type="NCBI Taxonomy" id="158441"/>
    <lineage>
        <taxon>Eukaryota</taxon>
        <taxon>Metazoa</taxon>
        <taxon>Ecdysozoa</taxon>
        <taxon>Arthropoda</taxon>
        <taxon>Hexapoda</taxon>
        <taxon>Collembola</taxon>
        <taxon>Entomobryomorpha</taxon>
        <taxon>Isotomoidea</taxon>
        <taxon>Isotomidae</taxon>
        <taxon>Proisotominae</taxon>
        <taxon>Folsomia</taxon>
    </lineage>
</organism>
<evidence type="ECO:0000313" key="3">
    <source>
        <dbReference type="Proteomes" id="UP000198287"/>
    </source>
</evidence>
<dbReference type="Proteomes" id="UP000198287">
    <property type="component" value="Unassembled WGS sequence"/>
</dbReference>
<accession>A0A226E3D8</accession>
<dbReference type="AlphaFoldDB" id="A0A226E3D8"/>
<dbReference type="InterPro" id="IPR038606">
    <property type="entry name" value="To_sf"/>
</dbReference>
<feature type="chain" id="PRO_5012691628" evidence="1">
    <location>
        <begin position="22"/>
        <end position="254"/>
    </location>
</feature>
<name>A0A226E3D8_FOLCA</name>
<protein>
    <submittedName>
        <fullName evidence="2">Uncharacterized protein</fullName>
    </submittedName>
</protein>
<dbReference type="Gene3D" id="3.15.10.30">
    <property type="entry name" value="Haemolymph juvenile hormone binding protein"/>
    <property type="match status" value="1"/>
</dbReference>
<gene>
    <name evidence="2" type="ORF">Fcan01_13651</name>
</gene>
<dbReference type="EMBL" id="LNIX01000007">
    <property type="protein sequence ID" value="OXA51949.1"/>
    <property type="molecule type" value="Genomic_DNA"/>
</dbReference>